<comment type="caution">
    <text evidence="2">The sequence shown here is derived from an EMBL/GenBank/DDBJ whole genome shotgun (WGS) entry which is preliminary data.</text>
</comment>
<accession>A0A1L8CU27</accession>
<reference evidence="3" key="1">
    <citation type="submission" date="2016-12" db="EMBL/GenBank/DDBJ databases">
        <title>Draft Genome Sequences od Carboxydothermus pertinax and islandicus, Hydrogenogenic Carboxydotrophic Bacteria.</title>
        <authorList>
            <person name="Fukuyama Y."/>
            <person name="Ohmae K."/>
            <person name="Yoneda Y."/>
            <person name="Yoshida T."/>
            <person name="Sako Y."/>
        </authorList>
    </citation>
    <scope>NUCLEOTIDE SEQUENCE [LARGE SCALE GENOMIC DNA]</scope>
    <source>
        <strain evidence="3">Ug1</strain>
    </source>
</reference>
<dbReference type="InterPro" id="IPR021522">
    <property type="entry name" value="MctB"/>
</dbReference>
<dbReference type="OrthoDB" id="2382049at2"/>
<protein>
    <recommendedName>
        <fullName evidence="4">Copper transporter</fullName>
    </recommendedName>
</protein>
<dbReference type="GO" id="GO:0016020">
    <property type="term" value="C:membrane"/>
    <property type="evidence" value="ECO:0007669"/>
    <property type="project" value="InterPro"/>
</dbReference>
<dbReference type="STRING" id="870242.cpu_08590"/>
<keyword evidence="3" id="KW-1185">Reference proteome</keyword>
<evidence type="ECO:0000256" key="1">
    <source>
        <dbReference type="SAM" id="Coils"/>
    </source>
</evidence>
<name>A0A1L8CU27_9THEO</name>
<dbReference type="GO" id="GO:0055070">
    <property type="term" value="P:copper ion homeostasis"/>
    <property type="evidence" value="ECO:0007669"/>
    <property type="project" value="InterPro"/>
</dbReference>
<keyword evidence="1" id="KW-0175">Coiled coil</keyword>
<evidence type="ECO:0008006" key="4">
    <source>
        <dbReference type="Google" id="ProtNLM"/>
    </source>
</evidence>
<dbReference type="RefSeq" id="WP_075858831.1">
    <property type="nucleotide sequence ID" value="NZ_BDJK01000011.1"/>
</dbReference>
<evidence type="ECO:0000313" key="2">
    <source>
        <dbReference type="EMBL" id="GAV22349.1"/>
    </source>
</evidence>
<evidence type="ECO:0000313" key="3">
    <source>
        <dbReference type="Proteomes" id="UP000187485"/>
    </source>
</evidence>
<dbReference type="Pfam" id="PF11382">
    <property type="entry name" value="MctB"/>
    <property type="match status" value="1"/>
</dbReference>
<dbReference type="Proteomes" id="UP000187485">
    <property type="component" value="Unassembled WGS sequence"/>
</dbReference>
<dbReference type="EMBL" id="BDJK01000011">
    <property type="protein sequence ID" value="GAV22349.1"/>
    <property type="molecule type" value="Genomic_DNA"/>
</dbReference>
<feature type="coiled-coil region" evidence="1">
    <location>
        <begin position="40"/>
        <end position="84"/>
    </location>
</feature>
<sequence>MIIDFKYHIASLIAVFLALGLGIFIGTSLGYDSNIGEAILNQQKQLTQGIEKRLDELKKKNDELEALNEELEVTNKVLKQYQEETLPVLIKGKLTGKKVAIIVTGYYGLNEEIKGVLKTAGAEITSITEIIPEELTNPSDIEYIKSQMKWQTKDEKEFYTKFALEVGKNLLAPGNGSTLLTLAKTDALKINGKYGVPIDGVVIIGGGLNDSELVNYLDVPLIKFLKTVPIVVGTEYSNVEKSYVKFYQKERISTIDDLDLPSGQLSLVYCLLGTTGDYGIKSTAKRLVPPIEQ</sequence>
<proteinExistence type="predicted"/>
<dbReference type="AlphaFoldDB" id="A0A1L8CU27"/>
<organism evidence="2 3">
    <name type="scientific">Carboxydothermus pertinax</name>
    <dbReference type="NCBI Taxonomy" id="870242"/>
    <lineage>
        <taxon>Bacteria</taxon>
        <taxon>Bacillati</taxon>
        <taxon>Bacillota</taxon>
        <taxon>Clostridia</taxon>
        <taxon>Thermoanaerobacterales</taxon>
        <taxon>Thermoanaerobacteraceae</taxon>
        <taxon>Carboxydothermus</taxon>
    </lineage>
</organism>
<gene>
    <name evidence="2" type="ORF">cpu_08590</name>
</gene>